<evidence type="ECO:0000313" key="3">
    <source>
        <dbReference type="Proteomes" id="UP000017813"/>
    </source>
</evidence>
<dbReference type="AlphaFoldDB" id="V9HLN5"/>
<dbReference type="InterPro" id="IPR003718">
    <property type="entry name" value="OsmC/Ohr_fam"/>
</dbReference>
<proteinExistence type="inferred from homology"/>
<dbReference type="eggNOG" id="COG1764">
    <property type="taxonomic scope" value="Bacteria"/>
</dbReference>
<dbReference type="RefSeq" id="WP_002642434.1">
    <property type="nucleotide sequence ID" value="NZ_CP019448.1"/>
</dbReference>
<accession>V9HLN5</accession>
<dbReference type="Pfam" id="PF02566">
    <property type="entry name" value="OsmC"/>
    <property type="match status" value="1"/>
</dbReference>
<dbReference type="KEGG" id="smur:BWP33_10955"/>
<dbReference type="SUPFAM" id="SSF82784">
    <property type="entry name" value="OsmC-like"/>
    <property type="match status" value="1"/>
</dbReference>
<organism evidence="2 3">
    <name type="scientific">Simonsiella muelleri ATCC 29453</name>
    <dbReference type="NCBI Taxonomy" id="641147"/>
    <lineage>
        <taxon>Bacteria</taxon>
        <taxon>Pseudomonadati</taxon>
        <taxon>Pseudomonadota</taxon>
        <taxon>Betaproteobacteria</taxon>
        <taxon>Neisseriales</taxon>
        <taxon>Neisseriaceae</taxon>
        <taxon>Simonsiella</taxon>
    </lineage>
</organism>
<comment type="similarity">
    <text evidence="1">Belongs to the OsmC/Ohr family.</text>
</comment>
<protein>
    <submittedName>
        <fullName evidence="2">Peroxiredoxin, Ohr subfamily</fullName>
    </submittedName>
</protein>
<reference evidence="2 3" key="1">
    <citation type="submission" date="2010-03" db="EMBL/GenBank/DDBJ databases">
        <authorList>
            <consortium name="The Broad Institute Genome Sequencing Platform"/>
            <person name="Ward D."/>
            <person name="Earl A."/>
            <person name="Feldgarden M."/>
            <person name="Gevers D."/>
            <person name="Young S."/>
            <person name="Zeng Q."/>
            <person name="Koehrsen M."/>
            <person name="Alvarado L."/>
            <person name="Berlin A.M."/>
            <person name="Borenstein D."/>
            <person name="Chapman S.B."/>
            <person name="Chen Z."/>
            <person name="Engels R."/>
            <person name="Freedman E."/>
            <person name="Gellesch M."/>
            <person name="Goldberg J."/>
            <person name="Griggs A."/>
            <person name="Gujja S."/>
            <person name="Heilman E.R."/>
            <person name="Heiman D.I."/>
            <person name="Hepburn T.A."/>
            <person name="Howarth C."/>
            <person name="Jen D."/>
            <person name="Larson L."/>
            <person name="Mehta T."/>
            <person name="Park D."/>
            <person name="Pearson M."/>
            <person name="Richards J."/>
            <person name="Roberts A."/>
            <person name="Saif S."/>
            <person name="Shea T.D."/>
            <person name="Shenoy N."/>
            <person name="Sisk P."/>
            <person name="Stolte C."/>
            <person name="Sykes S.N."/>
            <person name="Walk T."/>
            <person name="White J."/>
            <person name="Yandava C."/>
            <person name="Izard J."/>
            <person name="Baranova O.V."/>
            <person name="Blanton J.M."/>
            <person name="Tanner A.C."/>
            <person name="Dewhirst F."/>
            <person name="Haas B."/>
            <person name="Nusbaum C."/>
            <person name="Birren B."/>
        </authorList>
    </citation>
    <scope>NUCLEOTIDE SEQUENCE [LARGE SCALE GENOMIC DNA]</scope>
    <source>
        <strain evidence="2 3">ATCC 29453</strain>
    </source>
</reference>
<reference evidence="2 3" key="2">
    <citation type="submission" date="2011-10" db="EMBL/GenBank/DDBJ databases">
        <title>The Genome Sequence of Simonsiella muelleri ATCC 29453.</title>
        <authorList>
            <consortium name="The Broad Institute Genome Sequencing Platform"/>
            <consortium name="The Broad Institute Genome Sequencing Center for Infectious Disease"/>
            <person name="Earl A."/>
            <person name="Ward D."/>
            <person name="Feldgarden M."/>
            <person name="Gevers D."/>
            <person name="Izard J."/>
            <person name="Baranova O.V."/>
            <person name="Blanton J.M."/>
            <person name="Tanner A.C."/>
            <person name="Dewhirst F."/>
            <person name="Young S.K."/>
            <person name="Zeng Q."/>
            <person name="Gargeya S."/>
            <person name="Fitzgerald M."/>
            <person name="Haas B."/>
            <person name="Abouelleil A."/>
            <person name="Alvarado L."/>
            <person name="Arachchi H.M."/>
            <person name="Berlin A."/>
            <person name="Brown A."/>
            <person name="Chapman S.B."/>
            <person name="Chen Z."/>
            <person name="Dunbar C."/>
            <person name="Freedman E."/>
            <person name="Gearin G."/>
            <person name="Goldberg J."/>
            <person name="Griggs A."/>
            <person name="Gujja S."/>
            <person name="Heiman D."/>
            <person name="Howarth C."/>
            <person name="Larson L."/>
            <person name="Lui A."/>
            <person name="MacDonald P.J.P."/>
            <person name="Montmayeur A."/>
            <person name="Murphy C."/>
            <person name="Neiman D."/>
            <person name="Pearson M."/>
            <person name="Priest M."/>
            <person name="Roberts A."/>
            <person name="Saif S."/>
            <person name="Shea T."/>
            <person name="Shenoy N."/>
            <person name="Sisk P."/>
            <person name="Stolte C."/>
            <person name="Sykes S."/>
            <person name="Wortman J."/>
            <person name="Nusbaum C."/>
            <person name="Birren B."/>
        </authorList>
    </citation>
    <scope>NUCLEOTIDE SEQUENCE [LARGE SCALE GENOMIC DNA]</scope>
    <source>
        <strain evidence="2 3">ATCC 29453</strain>
    </source>
</reference>
<dbReference type="InterPro" id="IPR036102">
    <property type="entry name" value="OsmC/Ohrsf"/>
</dbReference>
<dbReference type="InterPro" id="IPR019953">
    <property type="entry name" value="OHR"/>
</dbReference>
<dbReference type="Gene3D" id="2.20.25.10">
    <property type="match status" value="1"/>
</dbReference>
<dbReference type="Proteomes" id="UP000017813">
    <property type="component" value="Unassembled WGS sequence"/>
</dbReference>
<dbReference type="EMBL" id="ADCY02000044">
    <property type="protein sequence ID" value="EFG30509.1"/>
    <property type="molecule type" value="Genomic_DNA"/>
</dbReference>
<dbReference type="PANTHER" id="PTHR33797:SF2">
    <property type="entry name" value="ORGANIC HYDROPEROXIDE RESISTANCE PROTEIN-LIKE"/>
    <property type="match status" value="1"/>
</dbReference>
<sequence>MKIFYHTSATATGGRDGHTQVDDGSIGFDLVGFQNESGKVGTNPEQLFAMGYAACFDSAMNHVAPSLGLKPSKSSTSVAVGIGQKADGAFGLDIDITITVEGLSVDDAKKLISKSHEVCPYSNATRGNLDVRLHVKVIEAFDL</sequence>
<keyword evidence="3" id="KW-1185">Reference proteome</keyword>
<comment type="caution">
    <text evidence="2">The sequence shown here is derived from an EMBL/GenBank/DDBJ whole genome shotgun (WGS) entry which is preliminary data.</text>
</comment>
<gene>
    <name evidence="2" type="ORF">HMPREF9021_01476</name>
</gene>
<evidence type="ECO:0000313" key="2">
    <source>
        <dbReference type="EMBL" id="EFG30509.1"/>
    </source>
</evidence>
<name>V9HLN5_9NEIS</name>
<dbReference type="NCBIfam" id="TIGR03561">
    <property type="entry name" value="organ_hyd_perox"/>
    <property type="match status" value="1"/>
</dbReference>
<dbReference type="PANTHER" id="PTHR33797">
    <property type="entry name" value="ORGANIC HYDROPEROXIDE RESISTANCE PROTEIN-LIKE"/>
    <property type="match status" value="1"/>
</dbReference>
<dbReference type="InterPro" id="IPR015946">
    <property type="entry name" value="KH_dom-like_a/b"/>
</dbReference>
<dbReference type="STRING" id="641147.HMPREF9021_01476"/>
<dbReference type="OrthoDB" id="9797508at2"/>
<evidence type="ECO:0000256" key="1">
    <source>
        <dbReference type="ARBA" id="ARBA00007378"/>
    </source>
</evidence>
<dbReference type="HOGENOM" id="CLU_106355_2_1_4"/>
<dbReference type="Gene3D" id="3.30.300.20">
    <property type="match status" value="1"/>
</dbReference>
<dbReference type="GO" id="GO:0006979">
    <property type="term" value="P:response to oxidative stress"/>
    <property type="evidence" value="ECO:0007669"/>
    <property type="project" value="InterPro"/>
</dbReference>